<name>A0AAU8IER5_9BACL</name>
<dbReference type="AlphaFoldDB" id="A0AAU8IER5"/>
<dbReference type="RefSeq" id="WP_353947986.1">
    <property type="nucleotide sequence ID" value="NZ_CP159510.1"/>
</dbReference>
<feature type="region of interest" description="Disordered" evidence="1">
    <location>
        <begin position="19"/>
        <end position="40"/>
    </location>
</feature>
<evidence type="ECO:0000256" key="1">
    <source>
        <dbReference type="SAM" id="MobiDB-lite"/>
    </source>
</evidence>
<organism evidence="2">
    <name type="scientific">Sporolactobacillus sp. Y61</name>
    <dbReference type="NCBI Taxonomy" id="3160863"/>
    <lineage>
        <taxon>Bacteria</taxon>
        <taxon>Bacillati</taxon>
        <taxon>Bacillota</taxon>
        <taxon>Bacilli</taxon>
        <taxon>Bacillales</taxon>
        <taxon>Sporolactobacillaceae</taxon>
        <taxon>Sporolactobacillus</taxon>
    </lineage>
</organism>
<proteinExistence type="predicted"/>
<reference evidence="2" key="1">
    <citation type="submission" date="2024-06" db="EMBL/GenBank/DDBJ databases">
        <authorList>
            <person name="Fan A."/>
            <person name="Zhang F.Y."/>
            <person name="Zhang L."/>
        </authorList>
    </citation>
    <scope>NUCLEOTIDE SEQUENCE</scope>
    <source>
        <strain evidence="2">Y61</strain>
    </source>
</reference>
<evidence type="ECO:0000313" key="2">
    <source>
        <dbReference type="EMBL" id="XCJ16490.1"/>
    </source>
</evidence>
<protein>
    <submittedName>
        <fullName evidence="2">Uncharacterized protein</fullName>
    </submittedName>
</protein>
<feature type="compositionally biased region" description="Polar residues" evidence="1">
    <location>
        <begin position="25"/>
        <end position="34"/>
    </location>
</feature>
<gene>
    <name evidence="2" type="ORF">ABNN70_12620</name>
</gene>
<sequence length="40" mass="4355">MEKNFVIQLRETRIEGYAASGQCGTGRNDSQLPQTAAKAN</sequence>
<dbReference type="EMBL" id="CP159510">
    <property type="protein sequence ID" value="XCJ16490.1"/>
    <property type="molecule type" value="Genomic_DNA"/>
</dbReference>
<accession>A0AAU8IER5</accession>